<evidence type="ECO:0000313" key="2">
    <source>
        <dbReference type="Proteomes" id="UP001365542"/>
    </source>
</evidence>
<dbReference type="EMBL" id="JAVHJO010000015">
    <property type="protein sequence ID" value="KAK6527473.1"/>
    <property type="molecule type" value="Genomic_DNA"/>
</dbReference>
<proteinExistence type="predicted"/>
<gene>
    <name evidence="1" type="ORF">TWF694_004461</name>
</gene>
<dbReference type="InterPro" id="IPR038883">
    <property type="entry name" value="AN11006-like"/>
</dbReference>
<name>A0AAV9WV70_9PEZI</name>
<comment type="caution">
    <text evidence="1">The sequence shown here is derived from an EMBL/GenBank/DDBJ whole genome shotgun (WGS) entry which is preliminary data.</text>
</comment>
<protein>
    <submittedName>
        <fullName evidence="1">Uncharacterized protein</fullName>
    </submittedName>
</protein>
<reference evidence="1 2" key="1">
    <citation type="submission" date="2019-10" db="EMBL/GenBank/DDBJ databases">
        <authorList>
            <person name="Palmer J.M."/>
        </authorList>
    </citation>
    <scope>NUCLEOTIDE SEQUENCE [LARGE SCALE GENOMIC DNA]</scope>
    <source>
        <strain evidence="1 2">TWF694</strain>
    </source>
</reference>
<dbReference type="Proteomes" id="UP001365542">
    <property type="component" value="Unassembled WGS sequence"/>
</dbReference>
<dbReference type="AlphaFoldDB" id="A0AAV9WV70"/>
<sequence>MNGANNSLSFESGAAKITRPCGFFSLPREIRDEIYKYLLVFDTDAILQGPRAEDSHPLLLNIDLSILRVSRQIHNEAAKIFYSHNVFPIKICVIAHVYRRDTQEPWTARVKVFYKSLWDSFNHSLAFNDHEITRVYVSQLNIKYWNPQSIAQLECEPLPNDYKLEDWIEAKEYPGIGQFCSPSPRYRHFIRRLRIEIQDNRSDEWFSDIYDHLYGIKAAAVNCSNILMAFLPRIRILLADVNGIPHVDIVAKHCSRPSRLFWRHIAAEGTRPPRISASTYAEIIKTAWLLSRGRWTWTLSSPTIYNTTFPGCLHAALSDCDRSHSLNQDNFETEMRELKIEVSGTRFWATQKGRLLLVSDATEV</sequence>
<accession>A0AAV9WV70</accession>
<evidence type="ECO:0000313" key="1">
    <source>
        <dbReference type="EMBL" id="KAK6527473.1"/>
    </source>
</evidence>
<organism evidence="1 2">
    <name type="scientific">Orbilia ellipsospora</name>
    <dbReference type="NCBI Taxonomy" id="2528407"/>
    <lineage>
        <taxon>Eukaryota</taxon>
        <taxon>Fungi</taxon>
        <taxon>Dikarya</taxon>
        <taxon>Ascomycota</taxon>
        <taxon>Pezizomycotina</taxon>
        <taxon>Orbiliomycetes</taxon>
        <taxon>Orbiliales</taxon>
        <taxon>Orbiliaceae</taxon>
        <taxon>Orbilia</taxon>
    </lineage>
</organism>
<dbReference type="PANTHER" id="PTHR42085">
    <property type="entry name" value="F-BOX DOMAIN-CONTAINING PROTEIN"/>
    <property type="match status" value="1"/>
</dbReference>
<dbReference type="PANTHER" id="PTHR42085:SF2">
    <property type="entry name" value="F-BOX DOMAIN-CONTAINING PROTEIN"/>
    <property type="match status" value="1"/>
</dbReference>
<keyword evidence="2" id="KW-1185">Reference proteome</keyword>